<dbReference type="InterPro" id="IPR001849">
    <property type="entry name" value="PH_domain"/>
</dbReference>
<dbReference type="GO" id="GO:0042147">
    <property type="term" value="P:retrograde transport, endosome to Golgi"/>
    <property type="evidence" value="ECO:0007669"/>
    <property type="project" value="TreeGrafter"/>
</dbReference>
<dbReference type="PANTHER" id="PTHR22902">
    <property type="entry name" value="SESQUIPEDALIAN"/>
    <property type="match status" value="1"/>
</dbReference>
<feature type="compositionally biased region" description="Low complexity" evidence="4">
    <location>
        <begin position="372"/>
        <end position="381"/>
    </location>
</feature>
<evidence type="ECO:0000259" key="7">
    <source>
        <dbReference type="PROSITE" id="PS50105"/>
    </source>
</evidence>
<evidence type="ECO:0000256" key="3">
    <source>
        <dbReference type="PROSITE-ProRule" id="PRU00192"/>
    </source>
</evidence>
<dbReference type="Gene3D" id="2.30.30.40">
    <property type="entry name" value="SH3 Domains"/>
    <property type="match status" value="1"/>
</dbReference>
<reference evidence="8 9" key="1">
    <citation type="submission" date="2016-03" db="EMBL/GenBank/DDBJ databases">
        <authorList>
            <person name="Devillers H."/>
        </authorList>
    </citation>
    <scope>NUCLEOTIDE SEQUENCE [LARGE SCALE GENOMIC DNA]</scope>
    <source>
        <strain evidence="8">CBS 10888</strain>
    </source>
</reference>
<dbReference type="Gene3D" id="2.30.29.30">
    <property type="entry name" value="Pleckstrin-homology domain (PH domain)/Phosphotyrosine-binding domain (PTB)"/>
    <property type="match status" value="1"/>
</dbReference>
<dbReference type="InterPro" id="IPR035551">
    <property type="entry name" value="Boi1/2_SH3"/>
</dbReference>
<dbReference type="STRING" id="1266660.A0A1G4K2S7"/>
<feature type="compositionally biased region" description="Basic and acidic residues" evidence="4">
    <location>
        <begin position="410"/>
        <end position="426"/>
    </location>
</feature>
<dbReference type="OrthoDB" id="73680at2759"/>
<dbReference type="Pfam" id="PF00018">
    <property type="entry name" value="SH3_1"/>
    <property type="match status" value="1"/>
</dbReference>
<accession>A0A1G4K2S7</accession>
<feature type="domain" description="PH" evidence="6">
    <location>
        <begin position="780"/>
        <end position="899"/>
    </location>
</feature>
<dbReference type="GO" id="GO:0055037">
    <property type="term" value="C:recycling endosome"/>
    <property type="evidence" value="ECO:0007669"/>
    <property type="project" value="TreeGrafter"/>
</dbReference>
<dbReference type="GO" id="GO:0005802">
    <property type="term" value="C:trans-Golgi network"/>
    <property type="evidence" value="ECO:0007669"/>
    <property type="project" value="TreeGrafter"/>
</dbReference>
<dbReference type="InterPro" id="IPR001660">
    <property type="entry name" value="SAM"/>
</dbReference>
<dbReference type="Pfam" id="PF07647">
    <property type="entry name" value="SAM_2"/>
    <property type="match status" value="1"/>
</dbReference>
<dbReference type="InterPro" id="IPR001452">
    <property type="entry name" value="SH3_domain"/>
</dbReference>
<feature type="compositionally biased region" description="Polar residues" evidence="4">
    <location>
        <begin position="999"/>
        <end position="1013"/>
    </location>
</feature>
<dbReference type="SUPFAM" id="SSF47769">
    <property type="entry name" value="SAM/Pointed domain"/>
    <property type="match status" value="1"/>
</dbReference>
<dbReference type="InterPro" id="IPR011993">
    <property type="entry name" value="PH-like_dom_sf"/>
</dbReference>
<feature type="region of interest" description="Disordered" evidence="4">
    <location>
        <begin position="954"/>
        <end position="1019"/>
    </location>
</feature>
<organism evidence="8 9">
    <name type="scientific">Lachancea dasiensis</name>
    <dbReference type="NCBI Taxonomy" id="1072105"/>
    <lineage>
        <taxon>Eukaryota</taxon>
        <taxon>Fungi</taxon>
        <taxon>Dikarya</taxon>
        <taxon>Ascomycota</taxon>
        <taxon>Saccharomycotina</taxon>
        <taxon>Saccharomycetes</taxon>
        <taxon>Saccharomycetales</taxon>
        <taxon>Saccharomycetaceae</taxon>
        <taxon>Lachancea</taxon>
    </lineage>
</organism>
<feature type="compositionally biased region" description="Polar residues" evidence="4">
    <location>
        <begin position="454"/>
        <end position="468"/>
    </location>
</feature>
<sequence length="1027" mass="112871">MNGGIDKGSRTPKLGQLETNWGNQPKLPTPNSGSVQGNPNNLFITITAYNKRMEDELEMRPGDKIQVITDDEEYNDGWYFGRNLRTQEEGLYPKVFTQQISAPSLVRAKSTRRVASPLANGSTTDFSTLSNEGSTSELPTPHPLETAAPVKLHLDRTASVKVTMSDIDKALEDFRGETLLPRTSQQGVELADPTLETIGDTNTTGNLTMNSVTTVSDIDMSHPKHLHRSNSAQSLTNDTSFGSSSINGIDTKQLVPENAQSWTPEQVTAYFIGSGFDVESSSRFQQHKISGSILLELELAHLKELDINSFGTRFEIFKEIEAIKDMIAAKGPVRIPSRLMPAASVNQRSYMGHARKTSQSLEELPLSSSLGLSAGQGVVSSRQRPYSTLINDREPSIDDVQKSNVITASYDDKPPKPSKAIMDDTHFLSPRRAPKPPSYPSPVQPPKSPIVQGLTPSPSKLEFSQSARNGPPTIFERAPYMESRPNNNSALRTPKFQFPKTTPPQPSSGTPAPAENIGVGSQNSDEFVEKVENSVSKRGSVIYSGQQGHRKTKSGGSFVELFNRVSLMSPGVARTTQNDYHETLGEDNQLQRPSSSIYEHSRVASPSHIKHPSQATAELKKHRRNSSILSFFSTKGEETGRTSPSKKGGSRHASISHSRKNSAMGFIPPKSFSPDKGSRSPAKRHSVIVSPADSSDINDKRRSVSAKEPSSALGATETDLFFDAKESMQDDREKKRSVSEAVKTKPIRTTKSNKNLPRKMQTSAFMEGIRTISVAEAMTESHCSGWMSKKGSGAMGVWKNRFFTLHGTRLSYFASTTDTRERGLIDITAHRVLPAKEDDKLVALYAASTGKGRYCFKLLPPQPGSKKGLTFTQPRVHYFAVDTKEEMRAWMAALIKATIDIDTSVPIISSCATPTVSLNKAQEMLTQAREETRQREEQRFLNEEDEDQMLWEQQQRLEESVQDSTGDTSTPVSSVQVNPSTGSGFHSPYLLASGMLSPGTPQNGGRMPDQQNGDYFMMGPNYANNKI</sequence>
<dbReference type="Gene3D" id="1.10.150.50">
    <property type="entry name" value="Transcription Factor, Ets-1"/>
    <property type="match status" value="1"/>
</dbReference>
<dbReference type="PROSITE" id="PS50105">
    <property type="entry name" value="SAM_DOMAIN"/>
    <property type="match status" value="1"/>
</dbReference>
<dbReference type="FunFam" id="2.30.29.30:FF:000230">
    <property type="entry name" value="Polarized growth protein (Boi2)"/>
    <property type="match status" value="1"/>
</dbReference>
<dbReference type="PROSITE" id="PS50002">
    <property type="entry name" value="SH3"/>
    <property type="match status" value="1"/>
</dbReference>
<dbReference type="SMART" id="SM00326">
    <property type="entry name" value="SH3"/>
    <property type="match status" value="1"/>
</dbReference>
<feature type="region of interest" description="Disordered" evidence="4">
    <location>
        <begin position="372"/>
        <end position="520"/>
    </location>
</feature>
<evidence type="ECO:0000256" key="2">
    <source>
        <dbReference type="ARBA" id="ARBA00022553"/>
    </source>
</evidence>
<evidence type="ECO:0000256" key="4">
    <source>
        <dbReference type="SAM" id="MobiDB-lite"/>
    </source>
</evidence>
<protein>
    <submittedName>
        <fullName evidence="8">LADA_0H09406g1_1</fullName>
    </submittedName>
</protein>
<evidence type="ECO:0000256" key="1">
    <source>
        <dbReference type="ARBA" id="ARBA00022443"/>
    </source>
</evidence>
<dbReference type="SMART" id="SM00233">
    <property type="entry name" value="PH"/>
    <property type="match status" value="1"/>
</dbReference>
<dbReference type="CDD" id="cd13316">
    <property type="entry name" value="PH_Boi"/>
    <property type="match status" value="1"/>
</dbReference>
<feature type="region of interest" description="Disordered" evidence="4">
    <location>
        <begin position="1"/>
        <end position="39"/>
    </location>
</feature>
<feature type="region of interest" description="Disordered" evidence="4">
    <location>
        <begin position="113"/>
        <end position="143"/>
    </location>
</feature>
<dbReference type="GO" id="GO:0005769">
    <property type="term" value="C:early endosome"/>
    <property type="evidence" value="ECO:0007669"/>
    <property type="project" value="TreeGrafter"/>
</dbReference>
<dbReference type="SUPFAM" id="SSF50044">
    <property type="entry name" value="SH3-domain"/>
    <property type="match status" value="1"/>
</dbReference>
<feature type="compositionally biased region" description="Pro residues" evidence="4">
    <location>
        <begin position="435"/>
        <end position="448"/>
    </location>
</feature>
<dbReference type="SUPFAM" id="SSF50729">
    <property type="entry name" value="PH domain-like"/>
    <property type="match status" value="1"/>
</dbReference>
<feature type="compositionally biased region" description="Polar residues" evidence="4">
    <location>
        <begin position="962"/>
        <end position="984"/>
    </location>
</feature>
<dbReference type="GO" id="GO:0001881">
    <property type="term" value="P:receptor recycling"/>
    <property type="evidence" value="ECO:0007669"/>
    <property type="project" value="TreeGrafter"/>
</dbReference>
<dbReference type="Proteomes" id="UP000190274">
    <property type="component" value="Chromosome H"/>
</dbReference>
<dbReference type="SMART" id="SM00454">
    <property type="entry name" value="SAM"/>
    <property type="match status" value="1"/>
</dbReference>
<dbReference type="GO" id="GO:0005829">
    <property type="term" value="C:cytosol"/>
    <property type="evidence" value="ECO:0007669"/>
    <property type="project" value="GOC"/>
</dbReference>
<proteinExistence type="predicted"/>
<dbReference type="GO" id="GO:0007032">
    <property type="term" value="P:endosome organization"/>
    <property type="evidence" value="ECO:0007669"/>
    <property type="project" value="TreeGrafter"/>
</dbReference>
<evidence type="ECO:0000313" key="9">
    <source>
        <dbReference type="Proteomes" id="UP000190274"/>
    </source>
</evidence>
<evidence type="ECO:0000259" key="5">
    <source>
        <dbReference type="PROSITE" id="PS50002"/>
    </source>
</evidence>
<dbReference type="PANTHER" id="PTHR22902:SF27">
    <property type="entry name" value="PLECKSTRIN HOMOLOGY DOMAIN-CONTAINING FAMILY A MEMBER 3"/>
    <property type="match status" value="1"/>
</dbReference>
<dbReference type="Pfam" id="PF00169">
    <property type="entry name" value="PH"/>
    <property type="match status" value="1"/>
</dbReference>
<gene>
    <name evidence="8" type="ORF">LADA_0H09406G</name>
</gene>
<keyword evidence="9" id="KW-1185">Reference proteome</keyword>
<dbReference type="InterPro" id="IPR013761">
    <property type="entry name" value="SAM/pointed_sf"/>
</dbReference>
<dbReference type="PROSITE" id="PS50003">
    <property type="entry name" value="PH_DOMAIN"/>
    <property type="match status" value="1"/>
</dbReference>
<evidence type="ECO:0000313" key="8">
    <source>
        <dbReference type="EMBL" id="SCU97934.1"/>
    </source>
</evidence>
<feature type="region of interest" description="Disordered" evidence="4">
    <location>
        <begin position="584"/>
        <end position="719"/>
    </location>
</feature>
<feature type="compositionally biased region" description="Polar residues" evidence="4">
    <location>
        <begin position="119"/>
        <end position="138"/>
    </location>
</feature>
<name>A0A1G4K2S7_9SACH</name>
<keyword evidence="1 3" id="KW-0728">SH3 domain</keyword>
<dbReference type="InterPro" id="IPR045188">
    <property type="entry name" value="Boi1/Boi2-like"/>
</dbReference>
<feature type="domain" description="SAM" evidence="7">
    <location>
        <begin position="262"/>
        <end position="326"/>
    </location>
</feature>
<feature type="compositionally biased region" description="Polar residues" evidence="4">
    <location>
        <begin position="29"/>
        <end position="39"/>
    </location>
</feature>
<dbReference type="FunFam" id="2.30.30.40:FF:000259">
    <property type="entry name" value="Protein BOI2"/>
    <property type="match status" value="1"/>
</dbReference>
<keyword evidence="2" id="KW-0597">Phosphoprotein</keyword>
<dbReference type="EMBL" id="LT598461">
    <property type="protein sequence ID" value="SCU97934.1"/>
    <property type="molecule type" value="Genomic_DNA"/>
</dbReference>
<feature type="domain" description="SH3" evidence="5">
    <location>
        <begin position="38"/>
        <end position="102"/>
    </location>
</feature>
<feature type="compositionally biased region" description="Polar residues" evidence="4">
    <location>
        <begin position="586"/>
        <end position="598"/>
    </location>
</feature>
<evidence type="ECO:0000259" key="6">
    <source>
        <dbReference type="PROSITE" id="PS50003"/>
    </source>
</evidence>
<dbReference type="InterPro" id="IPR036028">
    <property type="entry name" value="SH3-like_dom_sf"/>
</dbReference>
<feature type="compositionally biased region" description="Basic and acidic residues" evidence="4">
    <location>
        <begin position="391"/>
        <end position="401"/>
    </location>
</feature>
<dbReference type="AlphaFoldDB" id="A0A1G4K2S7"/>
<dbReference type="CDD" id="cd09535">
    <property type="entry name" value="SAM_BOI-like_fungal"/>
    <property type="match status" value="1"/>
</dbReference>
<dbReference type="CDD" id="cd11886">
    <property type="entry name" value="SH3_BOI"/>
    <property type="match status" value="1"/>
</dbReference>